<dbReference type="PANTHER" id="PTHR43320:SF3">
    <property type="entry name" value="CARBOHYDRATE KINASE PFKB DOMAIN-CONTAINING PROTEIN"/>
    <property type="match status" value="1"/>
</dbReference>
<organism evidence="5 6">
    <name type="scientific">Microbacterium arthrosphaerae</name>
    <dbReference type="NCBI Taxonomy" id="792652"/>
    <lineage>
        <taxon>Bacteria</taxon>
        <taxon>Bacillati</taxon>
        <taxon>Actinomycetota</taxon>
        <taxon>Actinomycetes</taxon>
        <taxon>Micrococcales</taxon>
        <taxon>Microbacteriaceae</taxon>
        <taxon>Microbacterium</taxon>
    </lineage>
</organism>
<comment type="caution">
    <text evidence="5">The sequence shown here is derived from an EMBL/GenBank/DDBJ whole genome shotgun (WGS) entry which is preliminary data.</text>
</comment>
<keyword evidence="6" id="KW-1185">Reference proteome</keyword>
<dbReference type="InterPro" id="IPR052700">
    <property type="entry name" value="Carb_kinase_PfkB-like"/>
</dbReference>
<reference evidence="5 6" key="1">
    <citation type="submission" date="2023-11" db="EMBL/GenBank/DDBJ databases">
        <title>Draft genome sequence of Microbacterium arthrosphaerae JCM 30492.</title>
        <authorList>
            <person name="Zhang G."/>
            <person name="Ding Y."/>
        </authorList>
    </citation>
    <scope>NUCLEOTIDE SEQUENCE [LARGE SCALE GENOMIC DNA]</scope>
    <source>
        <strain evidence="5 6">JCM 30492</strain>
    </source>
</reference>
<dbReference type="Pfam" id="PF00294">
    <property type="entry name" value="PfkB"/>
    <property type="match status" value="1"/>
</dbReference>
<name>A0ABU4H197_9MICO</name>
<keyword evidence="2" id="KW-0808">Transferase</keyword>
<evidence type="ECO:0000259" key="4">
    <source>
        <dbReference type="Pfam" id="PF00294"/>
    </source>
</evidence>
<evidence type="ECO:0000313" key="6">
    <source>
        <dbReference type="Proteomes" id="UP001283109"/>
    </source>
</evidence>
<dbReference type="InterPro" id="IPR011611">
    <property type="entry name" value="PfkB_dom"/>
</dbReference>
<sequence>MTLVVIGDLVADLIVLGGAALERGTDNPAEVRLTRGGSAANVAVAAAPRHPARFIGRVGDDTLARALVLELEAAGVDVRVQRDGRTGSIVVLVDAVGERTMITDRGAAAELDEIDPSWLDDAGWVHVPLYGLAEARSRRAVTDAATRAAGDGARVSLDLSSVATLRAMGAAGLRSALAALRPDVVFANEDEARVAAELGVRPAPRGVYVVKRGAEPVLVTTADATNEVPVVRVDDVLDSTGAGDAFAAGYIVAALAGSDARESARAGSVLAMGALRRPGAL</sequence>
<dbReference type="RefSeq" id="WP_318353000.1">
    <property type="nucleotide sequence ID" value="NZ_JAWQEV010000002.1"/>
</dbReference>
<accession>A0ABU4H197</accession>
<dbReference type="GO" id="GO:0016301">
    <property type="term" value="F:kinase activity"/>
    <property type="evidence" value="ECO:0007669"/>
    <property type="project" value="UniProtKB-KW"/>
</dbReference>
<dbReference type="Gene3D" id="3.40.1190.20">
    <property type="match status" value="1"/>
</dbReference>
<evidence type="ECO:0000256" key="1">
    <source>
        <dbReference type="ARBA" id="ARBA00010688"/>
    </source>
</evidence>
<evidence type="ECO:0000256" key="3">
    <source>
        <dbReference type="ARBA" id="ARBA00022777"/>
    </source>
</evidence>
<keyword evidence="3 5" id="KW-0418">Kinase</keyword>
<feature type="domain" description="Carbohydrate kinase PfkB" evidence="4">
    <location>
        <begin position="3"/>
        <end position="280"/>
    </location>
</feature>
<dbReference type="InterPro" id="IPR002173">
    <property type="entry name" value="Carboh/pur_kinase_PfkB_CS"/>
</dbReference>
<evidence type="ECO:0000256" key="2">
    <source>
        <dbReference type="ARBA" id="ARBA00022679"/>
    </source>
</evidence>
<dbReference type="Proteomes" id="UP001283109">
    <property type="component" value="Unassembled WGS sequence"/>
</dbReference>
<dbReference type="SUPFAM" id="SSF53613">
    <property type="entry name" value="Ribokinase-like"/>
    <property type="match status" value="1"/>
</dbReference>
<dbReference type="PANTHER" id="PTHR43320">
    <property type="entry name" value="SUGAR KINASE"/>
    <property type="match status" value="1"/>
</dbReference>
<proteinExistence type="inferred from homology"/>
<protein>
    <submittedName>
        <fullName evidence="5">PfkB family carbohydrate kinase</fullName>
    </submittedName>
</protein>
<dbReference type="PROSITE" id="PS00584">
    <property type="entry name" value="PFKB_KINASES_2"/>
    <property type="match status" value="1"/>
</dbReference>
<comment type="similarity">
    <text evidence="1">Belongs to the carbohydrate kinase PfkB family.</text>
</comment>
<dbReference type="EMBL" id="JAWQEV010000002">
    <property type="protein sequence ID" value="MDW4572465.1"/>
    <property type="molecule type" value="Genomic_DNA"/>
</dbReference>
<gene>
    <name evidence="5" type="ORF">R8Z58_06680</name>
</gene>
<evidence type="ECO:0000313" key="5">
    <source>
        <dbReference type="EMBL" id="MDW4572465.1"/>
    </source>
</evidence>
<dbReference type="InterPro" id="IPR029056">
    <property type="entry name" value="Ribokinase-like"/>
</dbReference>